<dbReference type="PANTHER" id="PTHR45331:SF2">
    <property type="entry name" value="OXIDOREDUCTASE WITH IRON-SULFUR SUBUNIT"/>
    <property type="match status" value="1"/>
</dbReference>
<dbReference type="Gene3D" id="1.10.150.120">
    <property type="entry name" value="[2Fe-2S]-binding domain"/>
    <property type="match status" value="1"/>
</dbReference>
<evidence type="ECO:0000313" key="2">
    <source>
        <dbReference type="EMBL" id="MEH7830376.1"/>
    </source>
</evidence>
<dbReference type="InterPro" id="IPR012675">
    <property type="entry name" value="Beta-grasp_dom_sf"/>
</dbReference>
<comment type="caution">
    <text evidence="2">The sequence shown here is derived from an EMBL/GenBank/DDBJ whole genome shotgun (WGS) entry which is preliminary data.</text>
</comment>
<dbReference type="InterPro" id="IPR036010">
    <property type="entry name" value="2Fe-2S_ferredoxin-like_sf"/>
</dbReference>
<dbReference type="PROSITE" id="PS51085">
    <property type="entry name" value="2FE2S_FER_2"/>
    <property type="match status" value="1"/>
</dbReference>
<dbReference type="EMBL" id="JBALHR010000023">
    <property type="protein sequence ID" value="MEH7830376.1"/>
    <property type="molecule type" value="Genomic_DNA"/>
</dbReference>
<dbReference type="Pfam" id="PF00111">
    <property type="entry name" value="Fer2"/>
    <property type="match status" value="1"/>
</dbReference>
<dbReference type="InterPro" id="IPR002888">
    <property type="entry name" value="2Fe-2S-bd"/>
</dbReference>
<evidence type="ECO:0000259" key="1">
    <source>
        <dbReference type="PROSITE" id="PS51085"/>
    </source>
</evidence>
<dbReference type="InterPro" id="IPR036884">
    <property type="entry name" value="2Fe-2S-bd_dom_sf"/>
</dbReference>
<dbReference type="Pfam" id="PF01799">
    <property type="entry name" value="Fer2_2"/>
    <property type="match status" value="1"/>
</dbReference>
<evidence type="ECO:0000313" key="3">
    <source>
        <dbReference type="Proteomes" id="UP001431963"/>
    </source>
</evidence>
<dbReference type="PANTHER" id="PTHR45331">
    <property type="entry name" value="OXIDOREDUCTASE, IRON-SULPHUR BINDING SUBUNIT-RELATED-RELATED"/>
    <property type="match status" value="1"/>
</dbReference>
<organism evidence="2 3">
    <name type="scientific">Gemmobacter denitrificans</name>
    <dbReference type="NCBI Taxonomy" id="3123040"/>
    <lineage>
        <taxon>Bacteria</taxon>
        <taxon>Pseudomonadati</taxon>
        <taxon>Pseudomonadota</taxon>
        <taxon>Alphaproteobacteria</taxon>
        <taxon>Rhodobacterales</taxon>
        <taxon>Paracoccaceae</taxon>
        <taxon>Gemmobacter</taxon>
    </lineage>
</organism>
<dbReference type="Gene3D" id="3.10.20.30">
    <property type="match status" value="1"/>
</dbReference>
<reference evidence="2" key="1">
    <citation type="submission" date="2024-02" db="EMBL/GenBank/DDBJ databases">
        <title>Genome sequences of strain Gemmobacter sp. JM10B15.</title>
        <authorList>
            <person name="Zhang M."/>
        </authorList>
    </citation>
    <scope>NUCLEOTIDE SEQUENCE</scope>
    <source>
        <strain evidence="2">JM10B15</strain>
    </source>
</reference>
<accession>A0ABU8C0A7</accession>
<keyword evidence="3" id="KW-1185">Reference proteome</keyword>
<dbReference type="Proteomes" id="UP001431963">
    <property type="component" value="Unassembled WGS sequence"/>
</dbReference>
<sequence length="172" mass="18232">MTIRFTVNGQSHEIDATRGDDRLIDFLQEDLNLTGTKFCCGIGICRACTVAVAKPPSPVPSPTIACSTPLSLLDGCAVTTIEGLSQGDSLLPVQEAFLRHFAFQCGYCTPGFVMAAQIFLDDLATAPPPADLDAAIARAIGDHICRCSGYVRYVAALRETALAVLAERGVVQ</sequence>
<dbReference type="InterPro" id="IPR052914">
    <property type="entry name" value="Aldehyde_Oxdr_Iron-Sulfur"/>
</dbReference>
<dbReference type="SUPFAM" id="SSF54292">
    <property type="entry name" value="2Fe-2S ferredoxin-like"/>
    <property type="match status" value="1"/>
</dbReference>
<protein>
    <submittedName>
        <fullName evidence="2">(2Fe-2S)-binding protein</fullName>
    </submittedName>
</protein>
<dbReference type="RefSeq" id="WP_335425420.1">
    <property type="nucleotide sequence ID" value="NZ_JBALHR010000023.1"/>
</dbReference>
<dbReference type="SUPFAM" id="SSF47741">
    <property type="entry name" value="CO dehydrogenase ISP C-domain like"/>
    <property type="match status" value="1"/>
</dbReference>
<name>A0ABU8C0A7_9RHOB</name>
<dbReference type="InterPro" id="IPR001041">
    <property type="entry name" value="2Fe-2S_ferredoxin-type"/>
</dbReference>
<gene>
    <name evidence="2" type="ORF">V6590_19675</name>
</gene>
<feature type="domain" description="2Fe-2S ferredoxin-type" evidence="1">
    <location>
        <begin position="1"/>
        <end position="84"/>
    </location>
</feature>
<proteinExistence type="predicted"/>